<dbReference type="CDD" id="cd00009">
    <property type="entry name" value="AAA"/>
    <property type="match status" value="1"/>
</dbReference>
<dbReference type="Pfam" id="PF25361">
    <property type="entry name" value="AAA_lid_RFC1"/>
    <property type="match status" value="1"/>
</dbReference>
<evidence type="ECO:0000256" key="4">
    <source>
        <dbReference type="ARBA" id="ARBA00022705"/>
    </source>
</evidence>
<feature type="compositionally biased region" description="Low complexity" evidence="8">
    <location>
        <begin position="870"/>
        <end position="881"/>
    </location>
</feature>
<feature type="region of interest" description="Disordered" evidence="8">
    <location>
        <begin position="834"/>
        <end position="881"/>
    </location>
</feature>
<dbReference type="SUPFAM" id="SSF52113">
    <property type="entry name" value="BRCT domain"/>
    <property type="match status" value="1"/>
</dbReference>
<dbReference type="AlphaFoldDB" id="A0A367JEJ3"/>
<dbReference type="InterPro" id="IPR008921">
    <property type="entry name" value="DNA_pol3_clamp-load_cplx_C"/>
</dbReference>
<feature type="compositionally biased region" description="Acidic residues" evidence="8">
    <location>
        <begin position="86"/>
        <end position="98"/>
    </location>
</feature>
<evidence type="ECO:0000256" key="2">
    <source>
        <dbReference type="ARBA" id="ARBA00006116"/>
    </source>
</evidence>
<dbReference type="GO" id="GO:0006271">
    <property type="term" value="P:DNA strand elongation involved in DNA replication"/>
    <property type="evidence" value="ECO:0007669"/>
    <property type="project" value="UniProtKB-ARBA"/>
</dbReference>
<dbReference type="GO" id="GO:0003689">
    <property type="term" value="F:DNA clamp loader activity"/>
    <property type="evidence" value="ECO:0007669"/>
    <property type="project" value="InterPro"/>
</dbReference>
<dbReference type="InterPro" id="IPR001357">
    <property type="entry name" value="BRCT_dom"/>
</dbReference>
<keyword evidence="5" id="KW-0547">Nucleotide-binding</keyword>
<dbReference type="PIRSF" id="PIRSF036578">
    <property type="entry name" value="RFC1"/>
    <property type="match status" value="1"/>
</dbReference>
<dbReference type="GO" id="GO:0005634">
    <property type="term" value="C:nucleus"/>
    <property type="evidence" value="ECO:0007669"/>
    <property type="project" value="UniProtKB-SubCell"/>
</dbReference>
<dbReference type="InterPro" id="IPR012178">
    <property type="entry name" value="RFC1"/>
</dbReference>
<gene>
    <name evidence="10" type="ORF">CU097_002656</name>
</gene>
<dbReference type="PANTHER" id="PTHR23389:SF6">
    <property type="entry name" value="REPLICATION FACTOR C SUBUNIT 1"/>
    <property type="match status" value="1"/>
</dbReference>
<dbReference type="FunFam" id="3.40.50.300:FF:000395">
    <property type="entry name" value="Replication factor C subunit 1"/>
    <property type="match status" value="1"/>
</dbReference>
<dbReference type="GO" id="GO:0006281">
    <property type="term" value="P:DNA repair"/>
    <property type="evidence" value="ECO:0007669"/>
    <property type="project" value="InterPro"/>
</dbReference>
<feature type="region of interest" description="Disordered" evidence="8">
    <location>
        <begin position="270"/>
        <end position="314"/>
    </location>
</feature>
<sequence length="881" mass="98931">MGIEKYFLQKSVPKKHKQNNDGNDNDDDSDFQQPIVPKHAAKRQKAEESKPVDPVTFFASSSSSSKSKDKTTTKAAPKRKKTVVEVSDDDYEPEQEEDKNERKPPAAKRARHAPSPSLTPEPVPVIEEKSKVEKVEKVEKKEEKKEEVKKDEKKEEDIKEEKKEEKPKKKGFYQMMNREGPKALGTRPEPVGAPNCLNNMTFVISGEFETLTKEQTRDIVMRYGGRVTSAVSGKTTYLLRGRDAGESKLAKAKQIGTKVLDEDGFYQLVESSSPKEIKQPNVPSEPTKETDKKVTPTKALPSSVDTKGKQSEAKVTGVTTETSLWTDKYRPKTIQDIIGNKEMVKRINDWLANYDSHKKAASSQAAGDSDIHSYRAILISGPPGIGKTTTAHVVAETNGYEALEFNASDVRNKKILEQNLSEMMDNRTMTEFFQTGKPQAATKPKGKKVVLIMDEVDGMSAGDRGGAAELAAMIRKTKIPIICICNDVRSPKVGPLLRVCFDARFKRTPANQIRPKLMTIAFKEKLDINPNAIEELVSTTQNDIRQIINILSTYRLNNTSMGYDDAKRIGKTNQKNTILNPFEIPGELLASGNWRQKTLNEKYEIYFHDYNLSPLMFYVSPKEQRLIQILKSSAKEIACNEMELIAKAAEAIADGDLVDSMIHGSSQQYSLMPVQSIFSCVRPAYYMEGYMQTRTGFPSWLGNNSKAAKYSRLLSDLQTRMRVKASGDRSEIRLNYLTTLNERIFGNVAQENYEEAIEYMDNYYLDRENLETLSDLVCTTTKPPLVELPAKTKTAFTRKYNSVSHPVLFQPGSVPIKKAIATPTEDMMDTLVEEDTDYVEDTPEEEEDSSLDADISDSKYIKESKKRKNGSSQSSQSKKAS</sequence>
<evidence type="ECO:0000313" key="10">
    <source>
        <dbReference type="EMBL" id="RCH88382.1"/>
    </source>
</evidence>
<feature type="domain" description="BRCT" evidence="9">
    <location>
        <begin position="192"/>
        <end position="282"/>
    </location>
</feature>
<evidence type="ECO:0000256" key="5">
    <source>
        <dbReference type="ARBA" id="ARBA00022741"/>
    </source>
</evidence>
<dbReference type="PANTHER" id="PTHR23389">
    <property type="entry name" value="CHROMOSOME TRANSMISSION FIDELITY FACTOR 18"/>
    <property type="match status" value="1"/>
</dbReference>
<dbReference type="SMART" id="SM00292">
    <property type="entry name" value="BRCT"/>
    <property type="match status" value="1"/>
</dbReference>
<dbReference type="Proteomes" id="UP000252139">
    <property type="component" value="Unassembled WGS sequence"/>
</dbReference>
<dbReference type="SUPFAM" id="SSF52540">
    <property type="entry name" value="P-loop containing nucleoside triphosphate hydrolases"/>
    <property type="match status" value="1"/>
</dbReference>
<protein>
    <recommendedName>
        <fullName evidence="3">Replication factor C subunit 1</fullName>
    </recommendedName>
</protein>
<dbReference type="Pfam" id="PF00533">
    <property type="entry name" value="BRCT"/>
    <property type="match status" value="1"/>
</dbReference>
<evidence type="ECO:0000256" key="3">
    <source>
        <dbReference type="ARBA" id="ARBA00020401"/>
    </source>
</evidence>
<dbReference type="Gene3D" id="1.20.272.10">
    <property type="match status" value="1"/>
</dbReference>
<evidence type="ECO:0000313" key="11">
    <source>
        <dbReference type="Proteomes" id="UP000252139"/>
    </source>
</evidence>
<dbReference type="GO" id="GO:0005524">
    <property type="term" value="F:ATP binding"/>
    <property type="evidence" value="ECO:0007669"/>
    <property type="project" value="UniProtKB-KW"/>
</dbReference>
<evidence type="ECO:0000256" key="7">
    <source>
        <dbReference type="ARBA" id="ARBA00023242"/>
    </source>
</evidence>
<dbReference type="InterPro" id="IPR027417">
    <property type="entry name" value="P-loop_NTPase"/>
</dbReference>
<dbReference type="InterPro" id="IPR003959">
    <property type="entry name" value="ATPase_AAA_core"/>
</dbReference>
<keyword evidence="4" id="KW-0235">DNA replication</keyword>
<dbReference type="Pfam" id="PF00004">
    <property type="entry name" value="AAA"/>
    <property type="match status" value="1"/>
</dbReference>
<dbReference type="InterPro" id="IPR013725">
    <property type="entry name" value="DNA_replication_fac_RFC1_C"/>
</dbReference>
<dbReference type="FunFam" id="1.10.8.60:FF:000021">
    <property type="entry name" value="Replication factor C subunit 1"/>
    <property type="match status" value="1"/>
</dbReference>
<dbReference type="OrthoDB" id="446168at2759"/>
<dbReference type="GO" id="GO:0005663">
    <property type="term" value="C:DNA replication factor C complex"/>
    <property type="evidence" value="ECO:0007669"/>
    <property type="project" value="InterPro"/>
</dbReference>
<accession>A0A367JEJ3</accession>
<dbReference type="InterPro" id="IPR003593">
    <property type="entry name" value="AAA+_ATPase"/>
</dbReference>
<feature type="non-terminal residue" evidence="10">
    <location>
        <position position="881"/>
    </location>
</feature>
<evidence type="ECO:0000259" key="9">
    <source>
        <dbReference type="PROSITE" id="PS50172"/>
    </source>
</evidence>
<dbReference type="EMBL" id="PJQL01001476">
    <property type="protein sequence ID" value="RCH88382.1"/>
    <property type="molecule type" value="Genomic_DNA"/>
</dbReference>
<feature type="compositionally biased region" description="Basic and acidic residues" evidence="8">
    <location>
        <begin position="126"/>
        <end position="167"/>
    </location>
</feature>
<dbReference type="CDD" id="cd18140">
    <property type="entry name" value="HLD_clamp_RFC"/>
    <property type="match status" value="1"/>
</dbReference>
<dbReference type="Gene3D" id="3.40.50.300">
    <property type="entry name" value="P-loop containing nucleotide triphosphate hydrolases"/>
    <property type="match status" value="1"/>
</dbReference>
<comment type="subcellular location">
    <subcellularLocation>
        <location evidence="1">Nucleus</location>
    </subcellularLocation>
</comment>
<dbReference type="GO" id="GO:0016887">
    <property type="term" value="F:ATP hydrolysis activity"/>
    <property type="evidence" value="ECO:0007669"/>
    <property type="project" value="InterPro"/>
</dbReference>
<reference evidence="10 11" key="1">
    <citation type="journal article" date="2018" name="G3 (Bethesda)">
        <title>Phylogenetic and Phylogenomic Definition of Rhizopus Species.</title>
        <authorList>
            <person name="Gryganskyi A.P."/>
            <person name="Golan J."/>
            <person name="Dolatabadi S."/>
            <person name="Mondo S."/>
            <person name="Robb S."/>
            <person name="Idnurm A."/>
            <person name="Muszewska A."/>
            <person name="Steczkiewicz K."/>
            <person name="Masonjones S."/>
            <person name="Liao H.L."/>
            <person name="Gajdeczka M.T."/>
            <person name="Anike F."/>
            <person name="Vuek A."/>
            <person name="Anishchenko I.M."/>
            <person name="Voigt K."/>
            <person name="de Hoog G.S."/>
            <person name="Smith M.E."/>
            <person name="Heitman J."/>
            <person name="Vilgalys R."/>
            <person name="Stajich J.E."/>
        </authorList>
    </citation>
    <scope>NUCLEOTIDE SEQUENCE [LARGE SCALE GENOMIC DNA]</scope>
    <source>
        <strain evidence="10 11">CBS 357.93</strain>
    </source>
</reference>
<comment type="caution">
    <text evidence="10">The sequence shown here is derived from an EMBL/GenBank/DDBJ whole genome shotgun (WGS) entry which is preliminary data.</text>
</comment>
<keyword evidence="6" id="KW-0067">ATP-binding</keyword>
<feature type="compositionally biased region" description="Acidic residues" evidence="8">
    <location>
        <begin position="834"/>
        <end position="855"/>
    </location>
</feature>
<keyword evidence="11" id="KW-1185">Reference proteome</keyword>
<keyword evidence="7" id="KW-0539">Nucleus</keyword>
<dbReference type="Pfam" id="PF08519">
    <property type="entry name" value="RFC1"/>
    <property type="match status" value="1"/>
</dbReference>
<comment type="similarity">
    <text evidence="2">Belongs to the activator 1 large subunit family.</text>
</comment>
<organism evidence="10 11">
    <name type="scientific">Rhizopus azygosporus</name>
    <name type="common">Rhizopus microsporus var. azygosporus</name>
    <dbReference type="NCBI Taxonomy" id="86630"/>
    <lineage>
        <taxon>Eukaryota</taxon>
        <taxon>Fungi</taxon>
        <taxon>Fungi incertae sedis</taxon>
        <taxon>Mucoromycota</taxon>
        <taxon>Mucoromycotina</taxon>
        <taxon>Mucoromycetes</taxon>
        <taxon>Mucorales</taxon>
        <taxon>Mucorineae</taxon>
        <taxon>Rhizopodaceae</taxon>
        <taxon>Rhizopus</taxon>
    </lineage>
</organism>
<dbReference type="FunFam" id="3.40.50.10190:FF:000001">
    <property type="entry name" value="Replication factor C subunit 1"/>
    <property type="match status" value="1"/>
</dbReference>
<evidence type="ECO:0000256" key="8">
    <source>
        <dbReference type="SAM" id="MobiDB-lite"/>
    </source>
</evidence>
<feature type="region of interest" description="Disordered" evidence="8">
    <location>
        <begin position="1"/>
        <end position="171"/>
    </location>
</feature>
<dbReference type="SMART" id="SM00382">
    <property type="entry name" value="AAA"/>
    <property type="match status" value="1"/>
</dbReference>
<dbReference type="InterPro" id="IPR036420">
    <property type="entry name" value="BRCT_dom_sf"/>
</dbReference>
<evidence type="ECO:0000256" key="6">
    <source>
        <dbReference type="ARBA" id="ARBA00022840"/>
    </source>
</evidence>
<dbReference type="InterPro" id="IPR047854">
    <property type="entry name" value="RFC_lid"/>
</dbReference>
<dbReference type="CDD" id="cd17752">
    <property type="entry name" value="BRCT_RFC1"/>
    <property type="match status" value="1"/>
</dbReference>
<dbReference type="Gene3D" id="3.40.50.10190">
    <property type="entry name" value="BRCT domain"/>
    <property type="match status" value="1"/>
</dbReference>
<dbReference type="Gene3D" id="1.10.8.60">
    <property type="match status" value="1"/>
</dbReference>
<dbReference type="PROSITE" id="PS50172">
    <property type="entry name" value="BRCT"/>
    <property type="match status" value="1"/>
</dbReference>
<dbReference type="SUPFAM" id="SSF48019">
    <property type="entry name" value="post-AAA+ oligomerization domain-like"/>
    <property type="match status" value="1"/>
</dbReference>
<dbReference type="GO" id="GO:0003677">
    <property type="term" value="F:DNA binding"/>
    <property type="evidence" value="ECO:0007669"/>
    <property type="project" value="InterPro"/>
</dbReference>
<name>A0A367JEJ3_RHIAZ</name>
<evidence type="ECO:0000256" key="1">
    <source>
        <dbReference type="ARBA" id="ARBA00004123"/>
    </source>
</evidence>
<proteinExistence type="inferred from homology"/>
<dbReference type="STRING" id="86630.A0A367JEJ3"/>